<protein>
    <submittedName>
        <fullName evidence="1">Uncharacterized protein</fullName>
    </submittedName>
</protein>
<dbReference type="InParanoid" id="M1DBP2"/>
<dbReference type="HOGENOM" id="CLU_1513105_0_0_1"/>
<dbReference type="AlphaFoldDB" id="M1DBP2"/>
<dbReference type="PaxDb" id="4113-PGSC0003DMT400086412"/>
<sequence>MPYNVGSVATLGCYQLFENPLWCDDTLSKDGNLFCEDDSTFIGESSVTMKEDAYVLIVASSLCVPILHMSCDSLVYKVEAKHGNTLIEVHLCDTFLYYLFAYDDAHVFEWTMFLEDKSVNRAKKGVLDPCSWISFPFDPGNELNCGTCVVMLCQDDKHNLDEFIGTFPYDGKSFYGEW</sequence>
<name>M1DBP2_SOLTU</name>
<evidence type="ECO:0000313" key="2">
    <source>
        <dbReference type="Proteomes" id="UP000011115"/>
    </source>
</evidence>
<dbReference type="Gramene" id="PGSC0003DMT400086412">
    <property type="protein sequence ID" value="PGSC0003DMT400086412"/>
    <property type="gene ID" value="PGSC0003DMG400035983"/>
</dbReference>
<proteinExistence type="predicted"/>
<evidence type="ECO:0000313" key="1">
    <source>
        <dbReference type="EnsemblPlants" id="PGSC0003DMT400086412"/>
    </source>
</evidence>
<reference evidence="1" key="2">
    <citation type="submission" date="2015-06" db="UniProtKB">
        <authorList>
            <consortium name="EnsemblPlants"/>
        </authorList>
    </citation>
    <scope>IDENTIFICATION</scope>
    <source>
        <strain evidence="1">DM1-3 516 R44</strain>
    </source>
</reference>
<dbReference type="Proteomes" id="UP000011115">
    <property type="component" value="Unassembled WGS sequence"/>
</dbReference>
<organism evidence="1 2">
    <name type="scientific">Solanum tuberosum</name>
    <name type="common">Potato</name>
    <dbReference type="NCBI Taxonomy" id="4113"/>
    <lineage>
        <taxon>Eukaryota</taxon>
        <taxon>Viridiplantae</taxon>
        <taxon>Streptophyta</taxon>
        <taxon>Embryophyta</taxon>
        <taxon>Tracheophyta</taxon>
        <taxon>Spermatophyta</taxon>
        <taxon>Magnoliopsida</taxon>
        <taxon>eudicotyledons</taxon>
        <taxon>Gunneridae</taxon>
        <taxon>Pentapetalae</taxon>
        <taxon>asterids</taxon>
        <taxon>lamiids</taxon>
        <taxon>Solanales</taxon>
        <taxon>Solanaceae</taxon>
        <taxon>Solanoideae</taxon>
        <taxon>Solaneae</taxon>
        <taxon>Solanum</taxon>
    </lineage>
</organism>
<accession>M1DBP2</accession>
<reference evidence="2" key="1">
    <citation type="journal article" date="2011" name="Nature">
        <title>Genome sequence and analysis of the tuber crop potato.</title>
        <authorList>
            <consortium name="The Potato Genome Sequencing Consortium"/>
        </authorList>
    </citation>
    <scope>NUCLEOTIDE SEQUENCE [LARGE SCALE GENOMIC DNA]</scope>
    <source>
        <strain evidence="2">cv. DM1-3 516 R44</strain>
    </source>
</reference>
<keyword evidence="2" id="KW-1185">Reference proteome</keyword>
<dbReference type="EnsemblPlants" id="PGSC0003DMT400086412">
    <property type="protein sequence ID" value="PGSC0003DMT400086412"/>
    <property type="gene ID" value="PGSC0003DMG400035983"/>
</dbReference>